<dbReference type="Proteomes" id="UP000807769">
    <property type="component" value="Unassembled WGS sequence"/>
</dbReference>
<reference evidence="1" key="1">
    <citation type="journal article" date="2020" name="New Phytol.">
        <title>Comparative genomics reveals dynamic genome evolution in host specialist ectomycorrhizal fungi.</title>
        <authorList>
            <person name="Lofgren L.A."/>
            <person name="Nguyen N.H."/>
            <person name="Vilgalys R."/>
            <person name="Ruytinx J."/>
            <person name="Liao H.L."/>
            <person name="Branco S."/>
            <person name="Kuo A."/>
            <person name="LaButti K."/>
            <person name="Lipzen A."/>
            <person name="Andreopoulos W."/>
            <person name="Pangilinan J."/>
            <person name="Riley R."/>
            <person name="Hundley H."/>
            <person name="Na H."/>
            <person name="Barry K."/>
            <person name="Grigoriev I.V."/>
            <person name="Stajich J.E."/>
            <person name="Kennedy P.G."/>
        </authorList>
    </citation>
    <scope>NUCLEOTIDE SEQUENCE</scope>
    <source>
        <strain evidence="1">MN1</strain>
    </source>
</reference>
<dbReference type="EMBL" id="JABBWG010000004">
    <property type="protein sequence ID" value="KAG1823532.1"/>
    <property type="molecule type" value="Genomic_DNA"/>
</dbReference>
<name>A0A9P7EJ89_9AGAM</name>
<comment type="caution">
    <text evidence="1">The sequence shown here is derived from an EMBL/GenBank/DDBJ whole genome shotgun (WGS) entry which is preliminary data.</text>
</comment>
<gene>
    <name evidence="1" type="ORF">BJ212DRAFT_1424451</name>
</gene>
<dbReference type="GeneID" id="64631662"/>
<keyword evidence="2" id="KW-1185">Reference proteome</keyword>
<proteinExistence type="predicted"/>
<dbReference type="RefSeq" id="XP_041197592.1">
    <property type="nucleotide sequence ID" value="XM_041337646.1"/>
</dbReference>
<sequence length="88" mass="9733">MRSRRTKTALYSIGVNATCSLGDRGVANSIDTFNNDAYPNSWTPSLYTTWTRGVDRTYGSVSSRCYGVNIGELLVLEHPPFPGSIRRS</sequence>
<protein>
    <submittedName>
        <fullName evidence="1">Uncharacterized protein</fullName>
    </submittedName>
</protein>
<organism evidence="1 2">
    <name type="scientific">Suillus subaureus</name>
    <dbReference type="NCBI Taxonomy" id="48587"/>
    <lineage>
        <taxon>Eukaryota</taxon>
        <taxon>Fungi</taxon>
        <taxon>Dikarya</taxon>
        <taxon>Basidiomycota</taxon>
        <taxon>Agaricomycotina</taxon>
        <taxon>Agaricomycetes</taxon>
        <taxon>Agaricomycetidae</taxon>
        <taxon>Boletales</taxon>
        <taxon>Suillineae</taxon>
        <taxon>Suillaceae</taxon>
        <taxon>Suillus</taxon>
    </lineage>
</organism>
<evidence type="ECO:0000313" key="2">
    <source>
        <dbReference type="Proteomes" id="UP000807769"/>
    </source>
</evidence>
<accession>A0A9P7EJ89</accession>
<dbReference type="OrthoDB" id="10360348at2759"/>
<evidence type="ECO:0000313" key="1">
    <source>
        <dbReference type="EMBL" id="KAG1823532.1"/>
    </source>
</evidence>
<dbReference type="AlphaFoldDB" id="A0A9P7EJ89"/>